<gene>
    <name evidence="3" type="ORF">cubi_01921</name>
</gene>
<reference evidence="3 4" key="1">
    <citation type="submission" date="2016-10" db="EMBL/GenBank/DDBJ databases">
        <title>Reductive evolution of mitochondrial metabolism and differential evolution of invasion-related proteins in Cryptosporidium.</title>
        <authorList>
            <person name="Liu S."/>
            <person name="Roellig D.M."/>
            <person name="Guo Y."/>
            <person name="Li N."/>
            <person name="Frace M.A."/>
            <person name="Tang K."/>
            <person name="Zhang L."/>
            <person name="Feng Y."/>
            <person name="Xiao L."/>
        </authorList>
    </citation>
    <scope>NUCLEOTIDE SEQUENCE [LARGE SCALE GENOMIC DNA]</scope>
    <source>
        <strain evidence="3">39726</strain>
    </source>
</reference>
<evidence type="ECO:0000256" key="2">
    <source>
        <dbReference type="ARBA" id="ARBA00023157"/>
    </source>
</evidence>
<keyword evidence="4" id="KW-1185">Reference proteome</keyword>
<comment type="similarity">
    <text evidence="1">Belongs to the TRIAP1/MDM35 family.</text>
</comment>
<dbReference type="EMBL" id="LRBP01000001">
    <property type="protein sequence ID" value="OII75400.1"/>
    <property type="molecule type" value="Genomic_DNA"/>
</dbReference>
<dbReference type="RefSeq" id="XP_028876407.1">
    <property type="nucleotide sequence ID" value="XM_029018933.1"/>
</dbReference>
<evidence type="ECO:0000313" key="3">
    <source>
        <dbReference type="EMBL" id="OII75400.1"/>
    </source>
</evidence>
<dbReference type="VEuPathDB" id="CryptoDB:cubi_01921"/>
<sequence>METCIDEKKKFEECFKEWLNNGFTTGNFGNPCVNEWKIYEKCINKELEEKNLLGLKSFTTFDLSGDKLTIEKNMADKQNGTITENSKK</sequence>
<comment type="caution">
    <text evidence="3">The sequence shown here is derived from an EMBL/GenBank/DDBJ whole genome shotgun (WGS) entry which is preliminary data.</text>
</comment>
<dbReference type="PROSITE" id="PS51808">
    <property type="entry name" value="CHCH"/>
    <property type="match status" value="1"/>
</dbReference>
<evidence type="ECO:0000256" key="1">
    <source>
        <dbReference type="ARBA" id="ARBA00006196"/>
    </source>
</evidence>
<dbReference type="Proteomes" id="UP000186176">
    <property type="component" value="Unassembled WGS sequence"/>
</dbReference>
<protein>
    <submittedName>
        <fullName evidence="3">Uncharacterized protein</fullName>
    </submittedName>
</protein>
<name>A0A1J4MMI0_9CRYT</name>
<proteinExistence type="inferred from homology"/>
<evidence type="ECO:0000313" key="4">
    <source>
        <dbReference type="Proteomes" id="UP000186176"/>
    </source>
</evidence>
<organism evidence="3 4">
    <name type="scientific">Cryptosporidium ubiquitum</name>
    <dbReference type="NCBI Taxonomy" id="857276"/>
    <lineage>
        <taxon>Eukaryota</taxon>
        <taxon>Sar</taxon>
        <taxon>Alveolata</taxon>
        <taxon>Apicomplexa</taxon>
        <taxon>Conoidasida</taxon>
        <taxon>Coccidia</taxon>
        <taxon>Eucoccidiorida</taxon>
        <taxon>Eimeriorina</taxon>
        <taxon>Cryptosporidiidae</taxon>
        <taxon>Cryptosporidium</taxon>
    </lineage>
</organism>
<dbReference type="InterPro" id="IPR007918">
    <property type="entry name" value="MDM35_apoptosis"/>
</dbReference>
<accession>A0A1J4MMI0</accession>
<dbReference type="GeneID" id="39978712"/>
<dbReference type="AlphaFoldDB" id="A0A1J4MMI0"/>
<keyword evidence="2" id="KW-1015">Disulfide bond</keyword>
<dbReference type="Pfam" id="PF05254">
    <property type="entry name" value="UPF0203"/>
    <property type="match status" value="1"/>
</dbReference>